<name>A0A9X0CBJ0_9EURO</name>
<evidence type="ECO:0008006" key="3">
    <source>
        <dbReference type="Google" id="ProtNLM"/>
    </source>
</evidence>
<organism evidence="1 2">
    <name type="scientific">Penicillium fimorum</name>
    <dbReference type="NCBI Taxonomy" id="1882269"/>
    <lineage>
        <taxon>Eukaryota</taxon>
        <taxon>Fungi</taxon>
        <taxon>Dikarya</taxon>
        <taxon>Ascomycota</taxon>
        <taxon>Pezizomycotina</taxon>
        <taxon>Eurotiomycetes</taxon>
        <taxon>Eurotiomycetidae</taxon>
        <taxon>Eurotiales</taxon>
        <taxon>Aspergillaceae</taxon>
        <taxon>Penicillium</taxon>
    </lineage>
</organism>
<evidence type="ECO:0000313" key="2">
    <source>
        <dbReference type="Proteomes" id="UP001149954"/>
    </source>
</evidence>
<feature type="non-terminal residue" evidence="1">
    <location>
        <position position="155"/>
    </location>
</feature>
<evidence type="ECO:0000313" key="1">
    <source>
        <dbReference type="EMBL" id="KAJ5520424.1"/>
    </source>
</evidence>
<dbReference type="Proteomes" id="UP001149954">
    <property type="component" value="Unassembled WGS sequence"/>
</dbReference>
<reference evidence="1" key="1">
    <citation type="submission" date="2022-12" db="EMBL/GenBank/DDBJ databases">
        <authorList>
            <person name="Petersen C."/>
        </authorList>
    </citation>
    <scope>NUCLEOTIDE SEQUENCE</scope>
    <source>
        <strain evidence="1">IBT 29495</strain>
    </source>
</reference>
<reference evidence="1" key="2">
    <citation type="journal article" date="2023" name="IMA Fungus">
        <title>Comparative genomic study of the Penicillium genus elucidates a diverse pangenome and 15 lateral gene transfer events.</title>
        <authorList>
            <person name="Petersen C."/>
            <person name="Sorensen T."/>
            <person name="Nielsen M.R."/>
            <person name="Sondergaard T.E."/>
            <person name="Sorensen J.L."/>
            <person name="Fitzpatrick D.A."/>
            <person name="Frisvad J.C."/>
            <person name="Nielsen K.L."/>
        </authorList>
    </citation>
    <scope>NUCLEOTIDE SEQUENCE</scope>
    <source>
        <strain evidence="1">IBT 29495</strain>
    </source>
</reference>
<dbReference type="AlphaFoldDB" id="A0A9X0CBJ0"/>
<proteinExistence type="predicted"/>
<accession>A0A9X0CBJ0</accession>
<gene>
    <name evidence="1" type="ORF">N7463_000877</name>
</gene>
<dbReference type="OrthoDB" id="4324149at2759"/>
<comment type="caution">
    <text evidence="1">The sequence shown here is derived from an EMBL/GenBank/DDBJ whole genome shotgun (WGS) entry which is preliminary data.</text>
</comment>
<sequence length="155" mass="16969">HAKTTNPRTPRRLVVSSSVEDSTLLPSCDLPFTAITIPQNINIWEDHFSIAIETFRQIAKPMAALARELQVPYTTLYSRINGSTNRSRRPANNKALDPICLVSWVTILDVAFTQPTPDLIEQSANLLLSRLGSDRAIGAKSAKESNAVLNVAADS</sequence>
<dbReference type="EMBL" id="JAPWDS010000001">
    <property type="protein sequence ID" value="KAJ5520424.1"/>
    <property type="molecule type" value="Genomic_DNA"/>
</dbReference>
<protein>
    <recommendedName>
        <fullName evidence="3">HTH psq-type domain-containing protein</fullName>
    </recommendedName>
</protein>
<keyword evidence="2" id="KW-1185">Reference proteome</keyword>